<name>A0A8J7IER8_9FLAO</name>
<proteinExistence type="predicted"/>
<reference evidence="1" key="1">
    <citation type="submission" date="2020-12" db="EMBL/GenBank/DDBJ databases">
        <title>Snuella sp. nov., isolated from sediment in Incheon.</title>
        <authorList>
            <person name="Kim W."/>
        </authorList>
    </citation>
    <scope>NUCLEOTIDE SEQUENCE</scope>
    <source>
        <strain evidence="1">CAU 1569</strain>
    </source>
</reference>
<comment type="caution">
    <text evidence="1">The sequence shown here is derived from an EMBL/GenBank/DDBJ whole genome shotgun (WGS) entry which is preliminary data.</text>
</comment>
<dbReference type="EMBL" id="JAELVQ010000002">
    <property type="protein sequence ID" value="MBJ6366827.1"/>
    <property type="molecule type" value="Genomic_DNA"/>
</dbReference>
<dbReference type="AlphaFoldDB" id="A0A8J7IER8"/>
<evidence type="ECO:0000313" key="2">
    <source>
        <dbReference type="Proteomes" id="UP000610931"/>
    </source>
</evidence>
<protein>
    <recommendedName>
        <fullName evidence="3">Glycine dehydrogenase</fullName>
    </recommendedName>
</protein>
<evidence type="ECO:0000313" key="1">
    <source>
        <dbReference type="EMBL" id="MBJ6366827.1"/>
    </source>
</evidence>
<organism evidence="1 2">
    <name type="scientific">Snuella sedimenti</name>
    <dbReference type="NCBI Taxonomy" id="2798802"/>
    <lineage>
        <taxon>Bacteria</taxon>
        <taxon>Pseudomonadati</taxon>
        <taxon>Bacteroidota</taxon>
        <taxon>Flavobacteriia</taxon>
        <taxon>Flavobacteriales</taxon>
        <taxon>Flavobacteriaceae</taxon>
        <taxon>Snuella</taxon>
    </lineage>
</organism>
<sequence length="96" mass="11427">MLKRKLVLIMSKKIKVLIPCKEANHVCDKTQYNESSFWEKIKLNFHLLYCKACRKYSKNNAKLTQAINESEVKCMDKKCKESMKQEFEKALQEIQH</sequence>
<keyword evidence="2" id="KW-1185">Reference proteome</keyword>
<gene>
    <name evidence="1" type="ORF">JF259_01880</name>
</gene>
<evidence type="ECO:0008006" key="3">
    <source>
        <dbReference type="Google" id="ProtNLM"/>
    </source>
</evidence>
<dbReference type="Proteomes" id="UP000610931">
    <property type="component" value="Unassembled WGS sequence"/>
</dbReference>
<accession>A0A8J7IER8</accession>